<keyword evidence="1" id="KW-1133">Transmembrane helix</keyword>
<organism evidence="2 3">
    <name type="scientific">Xiphophorus couchianus</name>
    <name type="common">Monterrey platyfish</name>
    <dbReference type="NCBI Taxonomy" id="32473"/>
    <lineage>
        <taxon>Eukaryota</taxon>
        <taxon>Metazoa</taxon>
        <taxon>Chordata</taxon>
        <taxon>Craniata</taxon>
        <taxon>Vertebrata</taxon>
        <taxon>Euteleostomi</taxon>
        <taxon>Actinopterygii</taxon>
        <taxon>Neopterygii</taxon>
        <taxon>Teleostei</taxon>
        <taxon>Neoteleostei</taxon>
        <taxon>Acanthomorphata</taxon>
        <taxon>Ovalentaria</taxon>
        <taxon>Atherinomorphae</taxon>
        <taxon>Cyprinodontiformes</taxon>
        <taxon>Poeciliidae</taxon>
        <taxon>Poeciliinae</taxon>
        <taxon>Xiphophorus</taxon>
    </lineage>
</organism>
<keyword evidence="1" id="KW-0812">Transmembrane</keyword>
<dbReference type="Proteomes" id="UP000261380">
    <property type="component" value="Unplaced"/>
</dbReference>
<dbReference type="Ensembl" id="ENSXCOT00000017317.1">
    <property type="protein sequence ID" value="ENSXCOP00000017097.1"/>
    <property type="gene ID" value="ENSXCOG00000012892.1"/>
</dbReference>
<evidence type="ECO:0000313" key="2">
    <source>
        <dbReference type="Ensembl" id="ENSXCOP00000017097.1"/>
    </source>
</evidence>
<protein>
    <submittedName>
        <fullName evidence="2">Uncharacterized protein</fullName>
    </submittedName>
</protein>
<name>A0A3B5M110_9TELE</name>
<evidence type="ECO:0000256" key="1">
    <source>
        <dbReference type="SAM" id="Phobius"/>
    </source>
</evidence>
<reference evidence="2" key="2">
    <citation type="submission" date="2025-09" db="UniProtKB">
        <authorList>
            <consortium name="Ensembl"/>
        </authorList>
    </citation>
    <scope>IDENTIFICATION</scope>
</reference>
<keyword evidence="3" id="KW-1185">Reference proteome</keyword>
<feature type="transmembrane region" description="Helical" evidence="1">
    <location>
        <begin position="20"/>
        <end position="41"/>
    </location>
</feature>
<dbReference type="STRING" id="32473.ENSXCOP00000017097"/>
<proteinExistence type="predicted"/>
<dbReference type="AlphaFoldDB" id="A0A3B5M110"/>
<keyword evidence="1" id="KW-0472">Membrane</keyword>
<accession>A0A3B5M110</accession>
<dbReference type="GeneTree" id="ENSGT00940000179713"/>
<evidence type="ECO:0000313" key="3">
    <source>
        <dbReference type="Proteomes" id="UP000261380"/>
    </source>
</evidence>
<reference evidence="2" key="1">
    <citation type="submission" date="2025-08" db="UniProtKB">
        <authorList>
            <consortium name="Ensembl"/>
        </authorList>
    </citation>
    <scope>IDENTIFICATION</scope>
</reference>
<sequence>MAVLHRLLSQLFSWSGISFLLQLMGTALLAVVGVWTARLLVRHAWYTHRLSCFHKPRTHSWLIGHLGQVSTPAPGSSGLSTTWSESFILTM</sequence>